<name>A0AAW0U035_SCYPA</name>
<evidence type="ECO:0000313" key="4">
    <source>
        <dbReference type="EMBL" id="KAK8393389.1"/>
    </source>
</evidence>
<feature type="compositionally biased region" description="Acidic residues" evidence="1">
    <location>
        <begin position="148"/>
        <end position="157"/>
    </location>
</feature>
<dbReference type="InterPro" id="IPR013783">
    <property type="entry name" value="Ig-like_fold"/>
</dbReference>
<feature type="chain" id="PRO_5043519538" description="Ig-like domain-containing protein" evidence="2">
    <location>
        <begin position="19"/>
        <end position="637"/>
    </location>
</feature>
<evidence type="ECO:0000259" key="3">
    <source>
        <dbReference type="PROSITE" id="PS50835"/>
    </source>
</evidence>
<dbReference type="InterPro" id="IPR036179">
    <property type="entry name" value="Ig-like_dom_sf"/>
</dbReference>
<protein>
    <recommendedName>
        <fullName evidence="3">Ig-like domain-containing protein</fullName>
    </recommendedName>
</protein>
<keyword evidence="5" id="KW-1185">Reference proteome</keyword>
<comment type="caution">
    <text evidence="4">The sequence shown here is derived from an EMBL/GenBank/DDBJ whole genome shotgun (WGS) entry which is preliminary data.</text>
</comment>
<proteinExistence type="predicted"/>
<feature type="region of interest" description="Disordered" evidence="1">
    <location>
        <begin position="134"/>
        <end position="157"/>
    </location>
</feature>
<accession>A0AAW0U035</accession>
<dbReference type="Proteomes" id="UP001487740">
    <property type="component" value="Unassembled WGS sequence"/>
</dbReference>
<organism evidence="4 5">
    <name type="scientific">Scylla paramamosain</name>
    <name type="common">Mud crab</name>
    <dbReference type="NCBI Taxonomy" id="85552"/>
    <lineage>
        <taxon>Eukaryota</taxon>
        <taxon>Metazoa</taxon>
        <taxon>Ecdysozoa</taxon>
        <taxon>Arthropoda</taxon>
        <taxon>Crustacea</taxon>
        <taxon>Multicrustacea</taxon>
        <taxon>Malacostraca</taxon>
        <taxon>Eumalacostraca</taxon>
        <taxon>Eucarida</taxon>
        <taxon>Decapoda</taxon>
        <taxon>Pleocyemata</taxon>
        <taxon>Brachyura</taxon>
        <taxon>Eubrachyura</taxon>
        <taxon>Portunoidea</taxon>
        <taxon>Portunidae</taxon>
        <taxon>Portuninae</taxon>
        <taxon>Scylla</taxon>
    </lineage>
</organism>
<dbReference type="SUPFAM" id="SSF48726">
    <property type="entry name" value="Immunoglobulin"/>
    <property type="match status" value="1"/>
</dbReference>
<dbReference type="PROSITE" id="PS50835">
    <property type="entry name" value="IG_LIKE"/>
    <property type="match status" value="1"/>
</dbReference>
<feature type="domain" description="Ig-like" evidence="3">
    <location>
        <begin position="491"/>
        <end position="629"/>
    </location>
</feature>
<sequence length="637" mass="69573">MQCPLIILAVSCVAMGQAPLPLLTRLLQPTFFTAASTPSHVDLHGTLKLTPPPPPEQPEFQPSPQFILPTTRSSEPRSLTPASLIGFNVTTFTPAPASSLLHSPTTIKFTLDDVSAYFHPQLIPPLDNLKLSEGSLSHGSSAHVPESPSEEVTEEDGEGDSVFLATVIDEEPAQYQWIVASGEQDPSPPDAQRISDSKMTEGEDFEDPVAVSTESADTVFLPSFSFPFLTEHNEEPATQTPVEAERLVAAASNLQSEPLQLAESSFNFFAVKPVNGKAEENSEDKTFLQGIKTNRPLSKTPVPQIVDLGEETENSVEDERVNESQSARRVLQFDQEFLALLKRYHEQDKETNKTIPPSPDSKPFWLDEDPVNKADLAERLKSVLPTPLFSTSKPSQAPNTKVDVIEKLQSELPTTFFSSFKTSQAPKTKTDLTERLKSELATTLFSTFKPSQAPKTDKSSGGVFTTSLRGLISTTGSDVELEATDKTSEGPKVVPVGEVGEVLHEEQEAGQGSEAPLSAAFRHGVQSINVSAWVSGCPKLYGKVKLNCAVHHDSPAKAVMNLRWKKKTFAEGHVAEQVITEDNLVMMEDPRLSLDRHAGHYNLDIKDFRAKDCGSYECEVRAADTLAASQLLLFTCH</sequence>
<dbReference type="InterPro" id="IPR007110">
    <property type="entry name" value="Ig-like_dom"/>
</dbReference>
<evidence type="ECO:0000313" key="5">
    <source>
        <dbReference type="Proteomes" id="UP001487740"/>
    </source>
</evidence>
<keyword evidence="2" id="KW-0732">Signal</keyword>
<dbReference type="EMBL" id="JARAKH010000021">
    <property type="protein sequence ID" value="KAK8393389.1"/>
    <property type="molecule type" value="Genomic_DNA"/>
</dbReference>
<gene>
    <name evidence="4" type="ORF">O3P69_013407</name>
</gene>
<dbReference type="AlphaFoldDB" id="A0AAW0U035"/>
<feature type="region of interest" description="Disordered" evidence="1">
    <location>
        <begin position="181"/>
        <end position="202"/>
    </location>
</feature>
<evidence type="ECO:0000256" key="2">
    <source>
        <dbReference type="SAM" id="SignalP"/>
    </source>
</evidence>
<reference evidence="4 5" key="1">
    <citation type="submission" date="2023-03" db="EMBL/GenBank/DDBJ databases">
        <title>High-quality genome of Scylla paramamosain provides insights in environmental adaptation.</title>
        <authorList>
            <person name="Zhang L."/>
        </authorList>
    </citation>
    <scope>NUCLEOTIDE SEQUENCE [LARGE SCALE GENOMIC DNA]</scope>
    <source>
        <strain evidence="4">LZ_2023a</strain>
        <tissue evidence="4">Muscle</tissue>
    </source>
</reference>
<dbReference type="Gene3D" id="2.60.40.10">
    <property type="entry name" value="Immunoglobulins"/>
    <property type="match status" value="1"/>
</dbReference>
<feature type="signal peptide" evidence="2">
    <location>
        <begin position="1"/>
        <end position="18"/>
    </location>
</feature>
<evidence type="ECO:0000256" key="1">
    <source>
        <dbReference type="SAM" id="MobiDB-lite"/>
    </source>
</evidence>